<gene>
    <name evidence="1" type="ORF">HPBE_LOCUS2331</name>
</gene>
<dbReference type="InterPro" id="IPR036397">
    <property type="entry name" value="RNaseH_sf"/>
</dbReference>
<dbReference type="Gene3D" id="3.30.420.10">
    <property type="entry name" value="Ribonuclease H-like superfamily/Ribonuclease H"/>
    <property type="match status" value="1"/>
</dbReference>
<evidence type="ECO:0000313" key="2">
    <source>
        <dbReference type="Proteomes" id="UP000050761"/>
    </source>
</evidence>
<reference evidence="1 2" key="1">
    <citation type="submission" date="2018-11" db="EMBL/GenBank/DDBJ databases">
        <authorList>
            <consortium name="Pathogen Informatics"/>
        </authorList>
    </citation>
    <scope>NUCLEOTIDE SEQUENCE [LARGE SCALE GENOMIC DNA]</scope>
</reference>
<evidence type="ECO:0000313" key="1">
    <source>
        <dbReference type="EMBL" id="VDO24564.1"/>
    </source>
</evidence>
<sequence length="102" mass="11286">MGQPNVLGVRFATFPPFGGVTPTGLGTCAFRHFAVAVYEQFFPGFSSKDIWPSNSPDLNPVDYSVWSIMEQISNTRYATVQQLKAALMTFGRDYSGSVCNHR</sequence>
<accession>A0A183F838</accession>
<dbReference type="EMBL" id="UZAH01003398">
    <property type="protein sequence ID" value="VDO24564.1"/>
    <property type="molecule type" value="Genomic_DNA"/>
</dbReference>
<name>A0A183F838_HELPZ</name>
<proteinExistence type="predicted"/>
<keyword evidence="2" id="KW-1185">Reference proteome</keyword>
<protein>
    <submittedName>
        <fullName evidence="3">COesterase domain-containing protein</fullName>
    </submittedName>
</protein>
<reference evidence="3" key="2">
    <citation type="submission" date="2019-09" db="UniProtKB">
        <authorList>
            <consortium name="WormBaseParasite"/>
        </authorList>
    </citation>
    <scope>IDENTIFICATION</scope>
</reference>
<dbReference type="GO" id="GO:0003676">
    <property type="term" value="F:nucleic acid binding"/>
    <property type="evidence" value="ECO:0007669"/>
    <property type="project" value="InterPro"/>
</dbReference>
<dbReference type="Proteomes" id="UP000050761">
    <property type="component" value="Unassembled WGS sequence"/>
</dbReference>
<evidence type="ECO:0000313" key="3">
    <source>
        <dbReference type="WBParaSite" id="HPBE_0000233001-mRNA-1"/>
    </source>
</evidence>
<dbReference type="WBParaSite" id="HPBE_0000233001-mRNA-1">
    <property type="protein sequence ID" value="HPBE_0000233001-mRNA-1"/>
    <property type="gene ID" value="HPBE_0000233001"/>
</dbReference>
<accession>A0A3P7UMJ2</accession>
<organism evidence="2 3">
    <name type="scientific">Heligmosomoides polygyrus</name>
    <name type="common">Parasitic roundworm</name>
    <dbReference type="NCBI Taxonomy" id="6339"/>
    <lineage>
        <taxon>Eukaryota</taxon>
        <taxon>Metazoa</taxon>
        <taxon>Ecdysozoa</taxon>
        <taxon>Nematoda</taxon>
        <taxon>Chromadorea</taxon>
        <taxon>Rhabditida</taxon>
        <taxon>Rhabditina</taxon>
        <taxon>Rhabditomorpha</taxon>
        <taxon>Strongyloidea</taxon>
        <taxon>Heligmosomidae</taxon>
        <taxon>Heligmosomoides</taxon>
    </lineage>
</organism>
<dbReference type="AlphaFoldDB" id="A0A183F838"/>
<dbReference type="OrthoDB" id="7951431at2759"/>